<proteinExistence type="predicted"/>
<dbReference type="EMBL" id="SOZE01000005">
    <property type="protein sequence ID" value="TFF38772.1"/>
    <property type="molecule type" value="Genomic_DNA"/>
</dbReference>
<protein>
    <recommendedName>
        <fullName evidence="4">DUF4738 domain-containing protein</fullName>
    </recommendedName>
</protein>
<dbReference type="OrthoDB" id="663129at2"/>
<organism evidence="2 3">
    <name type="scientific">Mucilaginibacter psychrotolerans</name>
    <dbReference type="NCBI Taxonomy" id="1524096"/>
    <lineage>
        <taxon>Bacteria</taxon>
        <taxon>Pseudomonadati</taxon>
        <taxon>Bacteroidota</taxon>
        <taxon>Sphingobacteriia</taxon>
        <taxon>Sphingobacteriales</taxon>
        <taxon>Sphingobacteriaceae</taxon>
        <taxon>Mucilaginibacter</taxon>
    </lineage>
</organism>
<evidence type="ECO:0000313" key="2">
    <source>
        <dbReference type="EMBL" id="TFF38772.1"/>
    </source>
</evidence>
<dbReference type="Gene3D" id="2.40.128.510">
    <property type="entry name" value="Protein of unknown function DUF4738"/>
    <property type="match status" value="1"/>
</dbReference>
<evidence type="ECO:0000256" key="1">
    <source>
        <dbReference type="SAM" id="SignalP"/>
    </source>
</evidence>
<keyword evidence="1" id="KW-0732">Signal</keyword>
<feature type="chain" id="PRO_5021365029" description="DUF4738 domain-containing protein" evidence="1">
    <location>
        <begin position="23"/>
        <end position="214"/>
    </location>
</feature>
<feature type="signal peptide" evidence="1">
    <location>
        <begin position="1"/>
        <end position="22"/>
    </location>
</feature>
<gene>
    <name evidence="2" type="ORF">E2R66_07135</name>
</gene>
<dbReference type="AlphaFoldDB" id="A0A4Y8SIQ3"/>
<dbReference type="Proteomes" id="UP000297540">
    <property type="component" value="Unassembled WGS sequence"/>
</dbReference>
<keyword evidence="3" id="KW-1185">Reference proteome</keyword>
<dbReference type="PROSITE" id="PS51257">
    <property type="entry name" value="PROKAR_LIPOPROTEIN"/>
    <property type="match status" value="1"/>
</dbReference>
<sequence>MSIKLKPVFGKIITFLSIVLFASCSSNVKERGQATDSGTVKSTKPPIAQDDSIGLASDDITPSQAEERIRLEGTYDNVEVIDTVFDSGKERIGLRVKYYCLKDSNIVIPKRYYDAENPTDFITHPFVSNVILLNGTDTVLNKQFTAKDFYPFFKDPFVGALKKYGSLLGPGVSHRNDEDSFEVSYSLSIPATDLGIPVGVIIQKNGDYKIKTGY</sequence>
<comment type="caution">
    <text evidence="2">The sequence shown here is derived from an EMBL/GenBank/DDBJ whole genome shotgun (WGS) entry which is preliminary data.</text>
</comment>
<reference evidence="2 3" key="1">
    <citation type="journal article" date="2017" name="Int. J. Syst. Evol. Microbiol.">
        <title>Mucilaginibacterpsychrotolerans sp. nov., isolated from peatlands.</title>
        <authorList>
            <person name="Deng Y."/>
            <person name="Shen L."/>
            <person name="Xu B."/>
            <person name="Liu Y."/>
            <person name="Gu Z."/>
            <person name="Liu H."/>
            <person name="Zhou Y."/>
        </authorList>
    </citation>
    <scope>NUCLEOTIDE SEQUENCE [LARGE SCALE GENOMIC DNA]</scope>
    <source>
        <strain evidence="2 3">NH7-4</strain>
    </source>
</reference>
<name>A0A4Y8SIQ3_9SPHI</name>
<dbReference type="RefSeq" id="WP_133228348.1">
    <property type="nucleotide sequence ID" value="NZ_SOZE01000005.1"/>
</dbReference>
<evidence type="ECO:0008006" key="4">
    <source>
        <dbReference type="Google" id="ProtNLM"/>
    </source>
</evidence>
<evidence type="ECO:0000313" key="3">
    <source>
        <dbReference type="Proteomes" id="UP000297540"/>
    </source>
</evidence>
<accession>A0A4Y8SIQ3</accession>